<feature type="compositionally biased region" description="Basic and acidic residues" evidence="1">
    <location>
        <begin position="251"/>
        <end position="268"/>
    </location>
</feature>
<feature type="region of interest" description="Disordered" evidence="1">
    <location>
        <begin position="220"/>
        <end position="280"/>
    </location>
</feature>
<keyword evidence="3" id="KW-1185">Reference proteome</keyword>
<gene>
    <name evidence="2" type="ORF">NDU88_000153</name>
</gene>
<proteinExistence type="predicted"/>
<evidence type="ECO:0000313" key="3">
    <source>
        <dbReference type="Proteomes" id="UP001066276"/>
    </source>
</evidence>
<organism evidence="2 3">
    <name type="scientific">Pleurodeles waltl</name>
    <name type="common">Iberian ribbed newt</name>
    <dbReference type="NCBI Taxonomy" id="8319"/>
    <lineage>
        <taxon>Eukaryota</taxon>
        <taxon>Metazoa</taxon>
        <taxon>Chordata</taxon>
        <taxon>Craniata</taxon>
        <taxon>Vertebrata</taxon>
        <taxon>Euteleostomi</taxon>
        <taxon>Amphibia</taxon>
        <taxon>Batrachia</taxon>
        <taxon>Caudata</taxon>
        <taxon>Salamandroidea</taxon>
        <taxon>Salamandridae</taxon>
        <taxon>Pleurodelinae</taxon>
        <taxon>Pleurodeles</taxon>
    </lineage>
</organism>
<dbReference type="Proteomes" id="UP001066276">
    <property type="component" value="Chromosome 4_2"/>
</dbReference>
<name>A0AAV7S9B1_PLEWA</name>
<feature type="compositionally biased region" description="Basic and acidic residues" evidence="1">
    <location>
        <begin position="114"/>
        <end position="123"/>
    </location>
</feature>
<evidence type="ECO:0000256" key="1">
    <source>
        <dbReference type="SAM" id="MobiDB-lite"/>
    </source>
</evidence>
<sequence>MRRALALLEKAGCMDLVRQEALGPLPARKASSGVAAAVLACSPPRSGSRSVQWDGGSVEEAFFQPGTLDLRWQDVEDLGGEEPGKQSAARGPWQEEKEGPGAAGWMPSAGGRAGRREAADAPKGRSGGMGFAPASIAVPGEQRPGRQKEKKLQVWSAGVVLDGSQLEKWTAQERPPLLSPGKELAHQGHMVSVAIDAREGAAGLVKGVYLLDAGVVNEGGAAGQGPGDSASPEAPEDSTKHDSLSLPQASDSKKGDKEEEPVSKRYGSDPRGSGGMLGQPNQCPTQACNGSVRLLGNGIWYDCLPSDLGPVKECPVATLRSGLVT</sequence>
<comment type="caution">
    <text evidence="2">The sequence shown here is derived from an EMBL/GenBank/DDBJ whole genome shotgun (WGS) entry which is preliminary data.</text>
</comment>
<evidence type="ECO:0000313" key="2">
    <source>
        <dbReference type="EMBL" id="KAJ1159648.1"/>
    </source>
</evidence>
<protein>
    <submittedName>
        <fullName evidence="2">Uncharacterized protein</fullName>
    </submittedName>
</protein>
<reference evidence="2" key="1">
    <citation type="journal article" date="2022" name="bioRxiv">
        <title>Sequencing and chromosome-scale assembly of the giantPleurodeles waltlgenome.</title>
        <authorList>
            <person name="Brown T."/>
            <person name="Elewa A."/>
            <person name="Iarovenko S."/>
            <person name="Subramanian E."/>
            <person name="Araus A.J."/>
            <person name="Petzold A."/>
            <person name="Susuki M."/>
            <person name="Suzuki K.-i.T."/>
            <person name="Hayashi T."/>
            <person name="Toyoda A."/>
            <person name="Oliveira C."/>
            <person name="Osipova E."/>
            <person name="Leigh N.D."/>
            <person name="Simon A."/>
            <person name="Yun M.H."/>
        </authorList>
    </citation>
    <scope>NUCLEOTIDE SEQUENCE</scope>
    <source>
        <strain evidence="2">20211129_DDA</strain>
        <tissue evidence="2">Liver</tissue>
    </source>
</reference>
<accession>A0AAV7S9B1</accession>
<feature type="region of interest" description="Disordered" evidence="1">
    <location>
        <begin position="77"/>
        <end position="152"/>
    </location>
</feature>
<feature type="compositionally biased region" description="Basic and acidic residues" evidence="1">
    <location>
        <begin position="143"/>
        <end position="152"/>
    </location>
</feature>
<dbReference type="EMBL" id="JANPWB010000008">
    <property type="protein sequence ID" value="KAJ1159648.1"/>
    <property type="molecule type" value="Genomic_DNA"/>
</dbReference>
<dbReference type="AlphaFoldDB" id="A0AAV7S9B1"/>